<reference evidence="3" key="1">
    <citation type="submission" date="2024-07" db="EMBL/GenBank/DDBJ databases">
        <title>Two chromosome-level genome assemblies of Korean endemic species Abeliophyllum distichum and Forsythia ovata (Oleaceae).</title>
        <authorList>
            <person name="Jang H."/>
        </authorList>
    </citation>
    <scope>NUCLEOTIDE SEQUENCE [LARGE SCALE GENOMIC DNA]</scope>
</reference>
<protein>
    <submittedName>
        <fullName evidence="2">Uncharacterized protein</fullName>
    </submittedName>
</protein>
<dbReference type="AlphaFoldDB" id="A0ABD1R1B7"/>
<organism evidence="2 3">
    <name type="scientific">Forsythia ovata</name>
    <dbReference type="NCBI Taxonomy" id="205694"/>
    <lineage>
        <taxon>Eukaryota</taxon>
        <taxon>Viridiplantae</taxon>
        <taxon>Streptophyta</taxon>
        <taxon>Embryophyta</taxon>
        <taxon>Tracheophyta</taxon>
        <taxon>Spermatophyta</taxon>
        <taxon>Magnoliopsida</taxon>
        <taxon>eudicotyledons</taxon>
        <taxon>Gunneridae</taxon>
        <taxon>Pentapetalae</taxon>
        <taxon>asterids</taxon>
        <taxon>lamiids</taxon>
        <taxon>Lamiales</taxon>
        <taxon>Oleaceae</taxon>
        <taxon>Forsythieae</taxon>
        <taxon>Forsythia</taxon>
    </lineage>
</organism>
<name>A0ABD1R1B7_9LAMI</name>
<dbReference type="EMBL" id="JBFOLJ010000013">
    <property type="protein sequence ID" value="KAL2482240.1"/>
    <property type="molecule type" value="Genomic_DNA"/>
</dbReference>
<dbReference type="Proteomes" id="UP001604277">
    <property type="component" value="Unassembled WGS sequence"/>
</dbReference>
<feature type="compositionally biased region" description="Polar residues" evidence="1">
    <location>
        <begin position="31"/>
        <end position="40"/>
    </location>
</feature>
<evidence type="ECO:0000313" key="3">
    <source>
        <dbReference type="Proteomes" id="UP001604277"/>
    </source>
</evidence>
<evidence type="ECO:0000256" key="1">
    <source>
        <dbReference type="SAM" id="MobiDB-lite"/>
    </source>
</evidence>
<sequence>MLVESAARAWRSKYPTSKVDDCAVVCLFLDSNPNDSTAPSTEFKENIASEEQDDTDNKDDPFSPTGLDRSGTVRTSEWADGGESEETSGANEEVALDNEGKNMEIGKEWSALEGVSRVNTLLTLPRFVPNKDDNKAAGERG</sequence>
<gene>
    <name evidence="2" type="ORF">Fot_43684</name>
</gene>
<comment type="caution">
    <text evidence="2">The sequence shown here is derived from an EMBL/GenBank/DDBJ whole genome shotgun (WGS) entry which is preliminary data.</text>
</comment>
<proteinExistence type="predicted"/>
<feature type="compositionally biased region" description="Acidic residues" evidence="1">
    <location>
        <begin position="48"/>
        <end position="57"/>
    </location>
</feature>
<keyword evidence="3" id="KW-1185">Reference proteome</keyword>
<accession>A0ABD1R1B7</accession>
<feature type="region of interest" description="Disordered" evidence="1">
    <location>
        <begin position="30"/>
        <end position="100"/>
    </location>
</feature>
<evidence type="ECO:0000313" key="2">
    <source>
        <dbReference type="EMBL" id="KAL2482240.1"/>
    </source>
</evidence>